<dbReference type="EMBL" id="JACIFP010000001">
    <property type="protein sequence ID" value="MBB4135875.1"/>
    <property type="molecule type" value="Genomic_DNA"/>
</dbReference>
<dbReference type="RefSeq" id="WP_246371739.1">
    <property type="nucleotide sequence ID" value="NZ_BAABHL010000040.1"/>
</dbReference>
<keyword evidence="1" id="KW-0472">Membrane</keyword>
<evidence type="ECO:0000256" key="1">
    <source>
        <dbReference type="SAM" id="Phobius"/>
    </source>
</evidence>
<dbReference type="Proteomes" id="UP000551501">
    <property type="component" value="Unassembled WGS sequence"/>
</dbReference>
<feature type="transmembrane region" description="Helical" evidence="1">
    <location>
        <begin position="123"/>
        <end position="144"/>
    </location>
</feature>
<evidence type="ECO:0000313" key="2">
    <source>
        <dbReference type="EMBL" id="MBB4135875.1"/>
    </source>
</evidence>
<keyword evidence="3" id="KW-1185">Reference proteome</keyword>
<proteinExistence type="predicted"/>
<feature type="transmembrane region" description="Helical" evidence="1">
    <location>
        <begin position="20"/>
        <end position="42"/>
    </location>
</feature>
<evidence type="ECO:0000313" key="3">
    <source>
        <dbReference type="Proteomes" id="UP000551501"/>
    </source>
</evidence>
<name>A0A840ESN1_9ACTN</name>
<sequence>MSTIDPRDRLRRRPWFLPALRGTMWTLSGVVVFVIAFVLAAYPFEDNAWALGLVAIPILLVVAVGITDANTEAPARKARYPWPFLLWMLGLWATSTGVGLLLGRAWSAMPVSDAESEVSGGTLIVLGVVFLLAGIALSAAAIVLRERRGRRARRARSVELTGPRVPAVVTEVGRHRGDDTVRLWNITLRFTDSHGTDRWHRAVHHRALPVGSRRWIRYDPDKPGRRSTLFVEWENRV</sequence>
<feature type="transmembrane region" description="Helical" evidence="1">
    <location>
        <begin position="82"/>
        <end position="103"/>
    </location>
</feature>
<gene>
    <name evidence="2" type="ORF">BKA16_002427</name>
</gene>
<protein>
    <submittedName>
        <fullName evidence="2">Putative membrane protein SirB2</fullName>
    </submittedName>
</protein>
<dbReference type="AlphaFoldDB" id="A0A840ESN1"/>
<keyword evidence="1" id="KW-0812">Transmembrane</keyword>
<feature type="transmembrane region" description="Helical" evidence="1">
    <location>
        <begin position="48"/>
        <end position="70"/>
    </location>
</feature>
<organism evidence="2 3">
    <name type="scientific">Gordonia humi</name>
    <dbReference type="NCBI Taxonomy" id="686429"/>
    <lineage>
        <taxon>Bacteria</taxon>
        <taxon>Bacillati</taxon>
        <taxon>Actinomycetota</taxon>
        <taxon>Actinomycetes</taxon>
        <taxon>Mycobacteriales</taxon>
        <taxon>Gordoniaceae</taxon>
        <taxon>Gordonia</taxon>
    </lineage>
</organism>
<accession>A0A840ESN1</accession>
<reference evidence="2 3" key="1">
    <citation type="submission" date="2020-08" db="EMBL/GenBank/DDBJ databases">
        <title>Sequencing the genomes of 1000 actinobacteria strains.</title>
        <authorList>
            <person name="Klenk H.-P."/>
        </authorList>
    </citation>
    <scope>NUCLEOTIDE SEQUENCE [LARGE SCALE GENOMIC DNA]</scope>
    <source>
        <strain evidence="2 3">DSM 45298</strain>
    </source>
</reference>
<keyword evidence="1" id="KW-1133">Transmembrane helix</keyword>
<comment type="caution">
    <text evidence="2">The sequence shown here is derived from an EMBL/GenBank/DDBJ whole genome shotgun (WGS) entry which is preliminary data.</text>
</comment>